<keyword evidence="1" id="KW-0472">Membrane</keyword>
<feature type="transmembrane region" description="Helical" evidence="1">
    <location>
        <begin position="293"/>
        <end position="315"/>
    </location>
</feature>
<protein>
    <submittedName>
        <fullName evidence="2">Uncharacterized protein</fullName>
    </submittedName>
</protein>
<evidence type="ECO:0000313" key="2">
    <source>
        <dbReference type="EMBL" id="KEQ24824.1"/>
    </source>
</evidence>
<reference evidence="2 3" key="1">
    <citation type="submission" date="2014-06" db="EMBL/GenBank/DDBJ databases">
        <title>Draft genome sequence of Paenibacillus sp. MSt1.</title>
        <authorList>
            <person name="Aw Y.K."/>
            <person name="Ong K.S."/>
            <person name="Gan H.M."/>
            <person name="Lee S.M."/>
        </authorList>
    </citation>
    <scope>NUCLEOTIDE SEQUENCE [LARGE SCALE GENOMIC DNA]</scope>
    <source>
        <strain evidence="2 3">MSt1</strain>
    </source>
</reference>
<keyword evidence="3" id="KW-1185">Reference proteome</keyword>
<feature type="transmembrane region" description="Helical" evidence="1">
    <location>
        <begin position="25"/>
        <end position="46"/>
    </location>
</feature>
<dbReference type="Proteomes" id="UP000028123">
    <property type="component" value="Unassembled WGS sequence"/>
</dbReference>
<keyword evidence="1" id="KW-0812">Transmembrane</keyword>
<feature type="transmembrane region" description="Helical" evidence="1">
    <location>
        <begin position="249"/>
        <end position="272"/>
    </location>
</feature>
<dbReference type="OrthoDB" id="2717873at2"/>
<dbReference type="EMBL" id="JNVM01000014">
    <property type="protein sequence ID" value="KEQ24824.1"/>
    <property type="molecule type" value="Genomic_DNA"/>
</dbReference>
<gene>
    <name evidence="2" type="ORF">ET33_07065</name>
</gene>
<evidence type="ECO:0000313" key="3">
    <source>
        <dbReference type="Proteomes" id="UP000028123"/>
    </source>
</evidence>
<feature type="transmembrane region" description="Helical" evidence="1">
    <location>
        <begin position="67"/>
        <end position="92"/>
    </location>
</feature>
<evidence type="ECO:0000256" key="1">
    <source>
        <dbReference type="SAM" id="Phobius"/>
    </source>
</evidence>
<organism evidence="2 3">
    <name type="scientific">Paenibacillus tyrfis</name>
    <dbReference type="NCBI Taxonomy" id="1501230"/>
    <lineage>
        <taxon>Bacteria</taxon>
        <taxon>Bacillati</taxon>
        <taxon>Bacillota</taxon>
        <taxon>Bacilli</taxon>
        <taxon>Bacillales</taxon>
        <taxon>Paenibacillaceae</taxon>
        <taxon>Paenibacillus</taxon>
    </lineage>
</organism>
<feature type="transmembrane region" description="Helical" evidence="1">
    <location>
        <begin position="210"/>
        <end position="229"/>
    </location>
</feature>
<feature type="transmembrane region" description="Helical" evidence="1">
    <location>
        <begin position="98"/>
        <end position="117"/>
    </location>
</feature>
<accession>A0A081P2A1</accession>
<dbReference type="RefSeq" id="WP_036684622.1">
    <property type="nucleotide sequence ID" value="NZ_JNVM01000014.1"/>
</dbReference>
<comment type="caution">
    <text evidence="2">The sequence shown here is derived from an EMBL/GenBank/DDBJ whole genome shotgun (WGS) entry which is preliminary data.</text>
</comment>
<feature type="transmembrane region" description="Helical" evidence="1">
    <location>
        <begin position="335"/>
        <end position="352"/>
    </location>
</feature>
<feature type="transmembrane region" description="Helical" evidence="1">
    <location>
        <begin position="157"/>
        <end position="177"/>
    </location>
</feature>
<proteinExistence type="predicted"/>
<dbReference type="eggNOG" id="COG2197">
    <property type="taxonomic scope" value="Bacteria"/>
</dbReference>
<keyword evidence="1" id="KW-1133">Transmembrane helix</keyword>
<name>A0A081P2A1_9BACL</name>
<sequence>MDTVKNPLLQATGNPSSRVVRWPSWIGYAAAAWSLVYGLLGLYWALGGSGFPFGEGDSQPNMSFLGGIHANSGAPVIAVLGFVGALVAVAATRLQQKGIVHAAVLAFACAASVILLIAIPDARVIMAVGYAPICLIGAPFGWPPVNYWEKALPWEVINQFICMAGGFLWVGTALASYRRSRQACGSCGRTGSGAAAGWTTPEAAARWGRWAVYVAFILPFGYAGMRWAWAFGIPLGIDRELLQELHTNGLWLAGAGLATVAAGGSVLTLGLIQRWGEIFPRWTLGLSGKRVPPALAIVPATFITVVVMTGGLTVIRMNWSGFLSGAFMTNPMMWWPVWGISLGAATLAYYYRRRGQCPVCGRE</sequence>
<dbReference type="AlphaFoldDB" id="A0A081P2A1"/>